<accession>B9KZC0</accession>
<dbReference type="SUPFAM" id="SSF55486">
    <property type="entry name" value="Metalloproteases ('zincins'), catalytic domain"/>
    <property type="match status" value="1"/>
</dbReference>
<protein>
    <recommendedName>
        <fullName evidence="3">Metallopeptidase family protein</fullName>
    </recommendedName>
</protein>
<dbReference type="CDD" id="cd12952">
    <property type="entry name" value="MMP_ACEL2062"/>
    <property type="match status" value="1"/>
</dbReference>
<reference evidence="1 2" key="1">
    <citation type="journal article" date="2009" name="PLoS ONE">
        <title>Complete genome sequence of the aerobic CO-oxidizing thermophile Thermomicrobium roseum.</title>
        <authorList>
            <person name="Wu D."/>
            <person name="Raymond J."/>
            <person name="Wu M."/>
            <person name="Chatterji S."/>
            <person name="Ren Q."/>
            <person name="Graham J.E."/>
            <person name="Bryant D.A."/>
            <person name="Robb F."/>
            <person name="Colman A."/>
            <person name="Tallon L.J."/>
            <person name="Badger J.H."/>
            <person name="Madupu R."/>
            <person name="Ward N.L."/>
            <person name="Eisen J.A."/>
        </authorList>
    </citation>
    <scope>NUCLEOTIDE SEQUENCE [LARGE SCALE GENOMIC DNA]</scope>
    <source>
        <strain evidence="2">ATCC 27502 / DSM 5159 / P-2</strain>
    </source>
</reference>
<evidence type="ECO:0000313" key="2">
    <source>
        <dbReference type="Proteomes" id="UP000000447"/>
    </source>
</evidence>
<organism evidence="1 2">
    <name type="scientific">Thermomicrobium roseum (strain ATCC 27502 / DSM 5159 / P-2)</name>
    <dbReference type="NCBI Taxonomy" id="309801"/>
    <lineage>
        <taxon>Bacteria</taxon>
        <taxon>Pseudomonadati</taxon>
        <taxon>Thermomicrobiota</taxon>
        <taxon>Thermomicrobia</taxon>
        <taxon>Thermomicrobiales</taxon>
        <taxon>Thermomicrobiaceae</taxon>
        <taxon>Thermomicrobium</taxon>
    </lineage>
</organism>
<evidence type="ECO:0000313" key="1">
    <source>
        <dbReference type="EMBL" id="ACM06036.1"/>
    </source>
</evidence>
<keyword evidence="2" id="KW-1185">Reference proteome</keyword>
<evidence type="ECO:0008006" key="3">
    <source>
        <dbReference type="Google" id="ProtNLM"/>
    </source>
</evidence>
<dbReference type="EMBL" id="CP001275">
    <property type="protein sequence ID" value="ACM06036.1"/>
    <property type="molecule type" value="Genomic_DNA"/>
</dbReference>
<dbReference type="OrthoDB" id="9806895at2"/>
<dbReference type="KEGG" id="tro:trd_0834"/>
<dbReference type="STRING" id="309801.trd_0834"/>
<dbReference type="Proteomes" id="UP000000447">
    <property type="component" value="Chromosome"/>
</dbReference>
<dbReference type="InterPro" id="IPR010428">
    <property type="entry name" value="Zincin_1"/>
</dbReference>
<dbReference type="AlphaFoldDB" id="B9KZC0"/>
<gene>
    <name evidence="1" type="ordered locus">trd_0834</name>
</gene>
<dbReference type="RefSeq" id="WP_012642219.1">
    <property type="nucleotide sequence ID" value="NC_011959.1"/>
</dbReference>
<dbReference type="eggNOG" id="COG3824">
    <property type="taxonomic scope" value="Bacteria"/>
</dbReference>
<dbReference type="Pfam" id="PF06262">
    <property type="entry name" value="Zincin_1"/>
    <property type="match status" value="1"/>
</dbReference>
<dbReference type="HOGENOM" id="CLU_123836_1_0_0"/>
<proteinExistence type="predicted"/>
<sequence length="125" mass="14429">MPVVVTRREFEHMVHDALSCLPEEFRRALDNVALVIEREPRRHHRRLAGGRTGTLFGLYEGVPLTQRTTGYGLVPPDVITLFQGPICRAARDRRDVARIVRETVLHELAHYFGIDDQRLLEIGRY</sequence>
<dbReference type="Gene3D" id="3.30.2010.20">
    <property type="match status" value="1"/>
</dbReference>
<dbReference type="InterPro" id="IPR038555">
    <property type="entry name" value="Zincin_1_sf"/>
</dbReference>
<name>B9KZC0_THERP</name>